<dbReference type="InterPro" id="IPR029044">
    <property type="entry name" value="Nucleotide-diphossugar_trans"/>
</dbReference>
<reference evidence="4" key="2">
    <citation type="journal article" date="2011" name="Res. Microbiol.">
        <title>Sequence analysis of serotype-specific synthesis regions II of Haemophilus influenzae serotypes c and d: evidence for common ancestry of capsule synthesis in Pasteurellaceae and Neisseria meningitidis.</title>
        <authorList>
            <person name="Lam T.T."/>
            <person name="Claus H."/>
            <person name="Frosch M."/>
            <person name="Vogel U."/>
        </authorList>
    </citation>
    <scope>NUCLEOTIDE SEQUENCE</scope>
    <source>
        <strain evidence="4">ATCC 9008</strain>
    </source>
</reference>
<name>F5A8A4_HAEIF</name>
<organism evidence="4">
    <name type="scientific">Haemophilus influenzae</name>
    <dbReference type="NCBI Taxonomy" id="727"/>
    <lineage>
        <taxon>Bacteria</taxon>
        <taxon>Pseudomonadati</taxon>
        <taxon>Pseudomonadota</taxon>
        <taxon>Gammaproteobacteria</taxon>
        <taxon>Pasteurellales</taxon>
        <taxon>Pasteurellaceae</taxon>
        <taxon>Haemophilus</taxon>
    </lineage>
</organism>
<dbReference type="CDD" id="cd00761">
    <property type="entry name" value="Glyco_tranf_GTA_type"/>
    <property type="match status" value="1"/>
</dbReference>
<reference evidence="4" key="1">
    <citation type="submission" date="2010-10" db="EMBL/GenBank/DDBJ databases">
        <authorList>
            <person name="Lam T.-T."/>
            <person name="Vogel U."/>
            <person name="Claus H."/>
        </authorList>
    </citation>
    <scope>NUCLEOTIDE SEQUENCE</scope>
    <source>
        <strain evidence="4">ATCC 9008</strain>
    </source>
</reference>
<proteinExistence type="predicted"/>
<keyword evidence="1" id="KW-0175">Coiled coil</keyword>
<dbReference type="InterPro" id="IPR050834">
    <property type="entry name" value="Glycosyltransf_2"/>
</dbReference>
<sequence>MKILIFGSYVTRDAFTFDKSNEFELDRYFVRTSLATAFNSEPIEDNYTMQLTSAFQKKIVNAELKKEFKELFLLGKYDYLVIDFIDDRYNLFKFKNGCKTLLSAELKNTDFLDKNQHNGEIISGFSEEWFEEWKKGCLEFIKLAKENNLLNKIILNKVYWTAFLNQNEQFYNIEQVNKANKFLDKQYDFIEKFIGENNTIIYSKSLLLANKKHIWGLSPFHYVDELYLSMLLQLKDSNFRKIIKNQSNSKKIEYMKPKNPKTKNELDYISSKLDDITELSHQQFLLMKKLQNQAATQNELSENLQNKLIVQEENIKNLSSQLENTKKELNKKQTELSQTNQKIKQAKEQVENTLSFKLGHTLIFSTKSFKNFFSLPKDLFDLALLAKERKNNRAKPLSKSFLSPVSYPKIDGPFKKKYGFKFISILDEISHTSFESEFKLFPLNKASFETQIKGSTSLGFFIESCWKGNFGAWEYAFTSPNLQHQNAQNLLKALDIAKSRNFPIIFWNKEDPMHYDKFLPISSKYDIIFTTDSNKVKDYQRDVPNAKVEPLLFAANIHICNPANRFRVEQENICFAGSYYGVGHDDRKKQMDELLPTIIKFKGAIYDRMSQVGSDRYSYPRKYRKFIRPAVPFREIVNVYRQFKIFLNVNTITDSPTMMSRRVYELLACGTPVISTPSLAIDEQFKGIVQVAKNAKEANKIAKNLLENEWEWRKISHLGYREVMLKHTYEHRAIQIARALGEKVKEEVPLASIVIASNRPHFIDRIVKNVTEQVYPNIEVIVIAQKYTEAQFNELEKKLKTGTKKFNAVHIIRNDSEDTLGTRLNQGIALSKGEYVAKFDDDDFYFPNYLQDALIPFKFGDYGIVGKKEIFIYLEKQNKTFVRYKGEYHKETNFLTGATLVFSRTALEKLSFGNLNRGEDSNILEQAKQNGIKMYVADPFNFVVYRSKNVSNHTWQVEDKFFTEKGSFVGEGLAEKITKL</sequence>
<feature type="domain" description="Spore protein YkvP/CgeB glycosyl transferase-like" evidence="3">
    <location>
        <begin position="612"/>
        <end position="736"/>
    </location>
</feature>
<feature type="domain" description="Glycosyltransferase 2-like" evidence="2">
    <location>
        <begin position="753"/>
        <end position="867"/>
    </location>
</feature>
<dbReference type="InterPro" id="IPR055259">
    <property type="entry name" value="YkvP/CgeB_Glyco_trans-like"/>
</dbReference>
<evidence type="ECO:0000313" key="4">
    <source>
        <dbReference type="EMBL" id="AEA72213.1"/>
    </source>
</evidence>
<gene>
    <name evidence="4" type="primary">dcs3</name>
</gene>
<dbReference type="Pfam" id="PF19786">
    <property type="entry name" value="DUF6270"/>
    <property type="match status" value="1"/>
</dbReference>
<dbReference type="Pfam" id="PF00535">
    <property type="entry name" value="Glycos_transf_2"/>
    <property type="match status" value="1"/>
</dbReference>
<accession>F5A8A4</accession>
<protein>
    <submittedName>
        <fullName evidence="4">Dcs3</fullName>
    </submittedName>
</protein>
<evidence type="ECO:0000259" key="2">
    <source>
        <dbReference type="Pfam" id="PF00535"/>
    </source>
</evidence>
<dbReference type="PANTHER" id="PTHR43685">
    <property type="entry name" value="GLYCOSYLTRANSFERASE"/>
    <property type="match status" value="1"/>
</dbReference>
<dbReference type="SUPFAM" id="SSF53756">
    <property type="entry name" value="UDP-Glycosyltransferase/glycogen phosphorylase"/>
    <property type="match status" value="1"/>
</dbReference>
<dbReference type="EMBL" id="HQ424464">
    <property type="protein sequence ID" value="AEA72213.1"/>
    <property type="molecule type" value="Genomic_DNA"/>
</dbReference>
<dbReference type="Gene3D" id="3.40.50.2000">
    <property type="entry name" value="Glycogen Phosphorylase B"/>
    <property type="match status" value="1"/>
</dbReference>
<dbReference type="InterPro" id="IPR046237">
    <property type="entry name" value="DUF6270"/>
</dbReference>
<dbReference type="AlphaFoldDB" id="F5A8A4"/>
<feature type="coiled-coil region" evidence="1">
    <location>
        <begin position="287"/>
        <end position="353"/>
    </location>
</feature>
<dbReference type="PANTHER" id="PTHR43685:SF11">
    <property type="entry name" value="GLYCOSYLTRANSFERASE TAGX-RELATED"/>
    <property type="match status" value="1"/>
</dbReference>
<dbReference type="Gene3D" id="3.90.550.10">
    <property type="entry name" value="Spore Coat Polysaccharide Biosynthesis Protein SpsA, Chain A"/>
    <property type="match status" value="1"/>
</dbReference>
<evidence type="ECO:0000259" key="3">
    <source>
        <dbReference type="Pfam" id="PF13524"/>
    </source>
</evidence>
<dbReference type="Pfam" id="PF13524">
    <property type="entry name" value="Glyco_trans_1_2"/>
    <property type="match status" value="1"/>
</dbReference>
<dbReference type="InterPro" id="IPR001173">
    <property type="entry name" value="Glyco_trans_2-like"/>
</dbReference>
<evidence type="ECO:0000256" key="1">
    <source>
        <dbReference type="SAM" id="Coils"/>
    </source>
</evidence>
<dbReference type="SUPFAM" id="SSF53448">
    <property type="entry name" value="Nucleotide-diphospho-sugar transferases"/>
    <property type="match status" value="1"/>
</dbReference>